<dbReference type="EMBL" id="CAKOGP040001758">
    <property type="protein sequence ID" value="CAJ1949741.1"/>
    <property type="molecule type" value="Genomic_DNA"/>
</dbReference>
<dbReference type="InterPro" id="IPR000182">
    <property type="entry name" value="GNAT_dom"/>
</dbReference>
<dbReference type="Proteomes" id="UP001295423">
    <property type="component" value="Unassembled WGS sequence"/>
</dbReference>
<evidence type="ECO:0000259" key="2">
    <source>
        <dbReference type="PROSITE" id="PS51186"/>
    </source>
</evidence>
<dbReference type="InterPro" id="IPR016181">
    <property type="entry name" value="Acyl_CoA_acyltransferase"/>
</dbReference>
<keyword evidence="4" id="KW-1185">Reference proteome</keyword>
<feature type="domain" description="N-acetyltransferase" evidence="2">
    <location>
        <begin position="22"/>
        <end position="168"/>
    </location>
</feature>
<dbReference type="AlphaFoldDB" id="A0AAD2FQM0"/>
<accession>A0AAD2FQM0</accession>
<protein>
    <recommendedName>
        <fullName evidence="1">Glucosamine 6-phosphate N-acetyltransferase</fullName>
        <ecNumber evidence="1">2.3.1.4</ecNumber>
    </recommendedName>
</protein>
<dbReference type="InterPro" id="IPR039143">
    <property type="entry name" value="GNPNAT1-like"/>
</dbReference>
<proteinExistence type="inferred from homology"/>
<comment type="similarity">
    <text evidence="1">Belongs to the acetyltransferase family. GNA1 subfamily.</text>
</comment>
<organism evidence="3 4">
    <name type="scientific">Cylindrotheca closterium</name>
    <dbReference type="NCBI Taxonomy" id="2856"/>
    <lineage>
        <taxon>Eukaryota</taxon>
        <taxon>Sar</taxon>
        <taxon>Stramenopiles</taxon>
        <taxon>Ochrophyta</taxon>
        <taxon>Bacillariophyta</taxon>
        <taxon>Bacillariophyceae</taxon>
        <taxon>Bacillariophycidae</taxon>
        <taxon>Bacillariales</taxon>
        <taxon>Bacillariaceae</taxon>
        <taxon>Cylindrotheca</taxon>
    </lineage>
</organism>
<dbReference type="PROSITE" id="PS51186">
    <property type="entry name" value="GNAT"/>
    <property type="match status" value="1"/>
</dbReference>
<dbReference type="Pfam" id="PF13673">
    <property type="entry name" value="Acetyltransf_10"/>
    <property type="match status" value="1"/>
</dbReference>
<evidence type="ECO:0000256" key="1">
    <source>
        <dbReference type="RuleBase" id="RU365086"/>
    </source>
</evidence>
<sequence length="168" mass="18428">MQSSKAGQDESSAAAASNDENIQVRSLTAAETDIEKCYAMRNQVFIQEQNVPIEIEMDSYDETALHILATYQGQPCGAARLVVSEDTKTGKIGRVCVLNSHRRKGIGRKIMEHSIQELRRILGTGNKAQLGAQTHALKFYESMGFGLVPGEEYMAAGGVPHRDMELTL</sequence>
<dbReference type="EC" id="2.3.1.4" evidence="1"/>
<comment type="pathway">
    <text evidence="1">Nucleotide-sugar biosynthesis; UDP-N-acetyl-alpha-D-glucosamine biosynthesis; N-acetyl-alpha-D-glucosamine 1-phosphate from alpha-D-glucosamine 6-phosphate (route I): step 1/2.</text>
</comment>
<dbReference type="PANTHER" id="PTHR13355:SF11">
    <property type="entry name" value="GLUCOSAMINE 6-PHOSPHATE N-ACETYLTRANSFERASE"/>
    <property type="match status" value="1"/>
</dbReference>
<dbReference type="PANTHER" id="PTHR13355">
    <property type="entry name" value="GLUCOSAMINE 6-PHOSPHATE N-ACETYLTRANSFERASE"/>
    <property type="match status" value="1"/>
</dbReference>
<dbReference type="CDD" id="cd04301">
    <property type="entry name" value="NAT_SF"/>
    <property type="match status" value="1"/>
</dbReference>
<keyword evidence="1" id="KW-0808">Transferase</keyword>
<dbReference type="GO" id="GO:0006048">
    <property type="term" value="P:UDP-N-acetylglucosamine biosynthetic process"/>
    <property type="evidence" value="ECO:0007669"/>
    <property type="project" value="UniProtKB-UniRule"/>
</dbReference>
<keyword evidence="1" id="KW-0012">Acyltransferase</keyword>
<gene>
    <name evidence="3" type="ORF">CYCCA115_LOCUS12249</name>
</gene>
<dbReference type="SUPFAM" id="SSF55729">
    <property type="entry name" value="Acyl-CoA N-acyltransferases (Nat)"/>
    <property type="match status" value="1"/>
</dbReference>
<dbReference type="Gene3D" id="3.40.630.30">
    <property type="match status" value="1"/>
</dbReference>
<comment type="catalytic activity">
    <reaction evidence="1">
        <text>D-glucosamine 6-phosphate + acetyl-CoA = N-acetyl-D-glucosamine 6-phosphate + CoA + H(+)</text>
        <dbReference type="Rhea" id="RHEA:10292"/>
        <dbReference type="ChEBI" id="CHEBI:15378"/>
        <dbReference type="ChEBI" id="CHEBI:57287"/>
        <dbReference type="ChEBI" id="CHEBI:57288"/>
        <dbReference type="ChEBI" id="CHEBI:57513"/>
        <dbReference type="ChEBI" id="CHEBI:58725"/>
        <dbReference type="EC" id="2.3.1.4"/>
    </reaction>
</comment>
<dbReference type="GO" id="GO:0004343">
    <property type="term" value="F:glucosamine 6-phosphate N-acetyltransferase activity"/>
    <property type="evidence" value="ECO:0007669"/>
    <property type="project" value="UniProtKB-UniRule"/>
</dbReference>
<evidence type="ECO:0000313" key="4">
    <source>
        <dbReference type="Proteomes" id="UP001295423"/>
    </source>
</evidence>
<name>A0AAD2FQM0_9STRA</name>
<evidence type="ECO:0000313" key="3">
    <source>
        <dbReference type="EMBL" id="CAJ1949741.1"/>
    </source>
</evidence>
<reference evidence="3" key="1">
    <citation type="submission" date="2023-08" db="EMBL/GenBank/DDBJ databases">
        <authorList>
            <person name="Audoor S."/>
            <person name="Bilcke G."/>
        </authorList>
    </citation>
    <scope>NUCLEOTIDE SEQUENCE</scope>
</reference>
<comment type="caution">
    <text evidence="3">The sequence shown here is derived from an EMBL/GenBank/DDBJ whole genome shotgun (WGS) entry which is preliminary data.</text>
</comment>